<dbReference type="InterPro" id="IPR015496">
    <property type="entry name" value="Ubiquilin"/>
</dbReference>
<accession>A0A452HYQ4</accession>
<dbReference type="InterPro" id="IPR000626">
    <property type="entry name" value="Ubiquitin-like_dom"/>
</dbReference>
<keyword evidence="6" id="KW-1185">Reference proteome</keyword>
<evidence type="ECO:0000256" key="1">
    <source>
        <dbReference type="ARBA" id="ARBA00004496"/>
    </source>
</evidence>
<feature type="region of interest" description="Disordered" evidence="3">
    <location>
        <begin position="461"/>
        <end position="490"/>
    </location>
</feature>
<dbReference type="Proteomes" id="UP000291020">
    <property type="component" value="Unassembled WGS sequence"/>
</dbReference>
<proteinExistence type="predicted"/>
<dbReference type="STRING" id="38772.ENSGAGP00000020303"/>
<reference evidence="6" key="1">
    <citation type="journal article" date="2017" name="PLoS ONE">
        <title>The Agassiz's desert tortoise genome provides a resource for the conservation of a threatened species.</title>
        <authorList>
            <person name="Tollis M."/>
            <person name="DeNardo D.F."/>
            <person name="Cornelius J.A."/>
            <person name="Dolby G.A."/>
            <person name="Edwards T."/>
            <person name="Henen B.T."/>
            <person name="Karl A.E."/>
            <person name="Murphy R.W."/>
            <person name="Kusumi K."/>
        </authorList>
    </citation>
    <scope>NUCLEOTIDE SEQUENCE [LARGE SCALE GENOMIC DNA]</scope>
</reference>
<dbReference type="PANTHER" id="PTHR10677">
    <property type="entry name" value="UBIQUILIN"/>
    <property type="match status" value="1"/>
</dbReference>
<feature type="compositionally biased region" description="Low complexity" evidence="3">
    <location>
        <begin position="466"/>
        <end position="476"/>
    </location>
</feature>
<evidence type="ECO:0000313" key="5">
    <source>
        <dbReference type="Ensembl" id="ENSGAGP00000020303.1"/>
    </source>
</evidence>
<dbReference type="AlphaFoldDB" id="A0A452HYQ4"/>
<dbReference type="SUPFAM" id="SSF54236">
    <property type="entry name" value="Ubiquitin-like"/>
    <property type="match status" value="1"/>
</dbReference>
<keyword evidence="2" id="KW-0963">Cytoplasm</keyword>
<dbReference type="GO" id="GO:0006511">
    <property type="term" value="P:ubiquitin-dependent protein catabolic process"/>
    <property type="evidence" value="ECO:0007669"/>
    <property type="project" value="TreeGrafter"/>
</dbReference>
<dbReference type="Gene3D" id="1.10.8.10">
    <property type="entry name" value="DNA helicase RuvA subunit, C-terminal domain"/>
    <property type="match status" value="1"/>
</dbReference>
<comment type="subcellular location">
    <subcellularLocation>
        <location evidence="1">Cytoplasm</location>
    </subcellularLocation>
</comment>
<protein>
    <recommendedName>
        <fullName evidence="4">Ubiquitin-like domain-containing protein</fullName>
    </recommendedName>
</protein>
<dbReference type="PANTHER" id="PTHR10677:SF16">
    <property type="entry name" value="UBIQUILIN-1"/>
    <property type="match status" value="1"/>
</dbReference>
<feature type="domain" description="Ubiquitin-like" evidence="4">
    <location>
        <begin position="40"/>
        <end position="114"/>
    </location>
</feature>
<dbReference type="Ensembl" id="ENSGAGT00000023129.1">
    <property type="protein sequence ID" value="ENSGAGP00000020303.1"/>
    <property type="gene ID" value="ENSGAGG00000014957.1"/>
</dbReference>
<dbReference type="InterPro" id="IPR029071">
    <property type="entry name" value="Ubiquitin-like_domsf"/>
</dbReference>
<dbReference type="PROSITE" id="PS50053">
    <property type="entry name" value="UBIQUITIN_2"/>
    <property type="match status" value="1"/>
</dbReference>
<feature type="compositionally biased region" description="Low complexity" evidence="3">
    <location>
        <begin position="296"/>
        <end position="306"/>
    </location>
</feature>
<dbReference type="Pfam" id="PF23195">
    <property type="entry name" value="UBQLN1"/>
    <property type="match status" value="1"/>
</dbReference>
<dbReference type="GO" id="GO:0031593">
    <property type="term" value="F:polyubiquitin modification-dependent protein binding"/>
    <property type="evidence" value="ECO:0007669"/>
    <property type="project" value="TreeGrafter"/>
</dbReference>
<reference evidence="5" key="2">
    <citation type="submission" date="2025-08" db="UniProtKB">
        <authorList>
            <consortium name="Ensembl"/>
        </authorList>
    </citation>
    <scope>IDENTIFICATION</scope>
</reference>
<name>A0A452HYQ4_9SAUR</name>
<organism evidence="5 6">
    <name type="scientific">Gopherus agassizii</name>
    <name type="common">Agassiz's desert tortoise</name>
    <dbReference type="NCBI Taxonomy" id="38772"/>
    <lineage>
        <taxon>Eukaryota</taxon>
        <taxon>Metazoa</taxon>
        <taxon>Chordata</taxon>
        <taxon>Craniata</taxon>
        <taxon>Vertebrata</taxon>
        <taxon>Euteleostomi</taxon>
        <taxon>Archelosauria</taxon>
        <taxon>Testudinata</taxon>
        <taxon>Testudines</taxon>
        <taxon>Cryptodira</taxon>
        <taxon>Durocryptodira</taxon>
        <taxon>Testudinoidea</taxon>
        <taxon>Testudinidae</taxon>
        <taxon>Gopherus</taxon>
    </lineage>
</organism>
<reference evidence="5" key="3">
    <citation type="submission" date="2025-09" db="UniProtKB">
        <authorList>
            <consortium name="Ensembl"/>
        </authorList>
    </citation>
    <scope>IDENTIFICATION</scope>
</reference>
<evidence type="ECO:0000313" key="6">
    <source>
        <dbReference type="Proteomes" id="UP000291020"/>
    </source>
</evidence>
<feature type="region of interest" description="Disordered" evidence="3">
    <location>
        <begin position="296"/>
        <end position="320"/>
    </location>
</feature>
<dbReference type="Gene3D" id="3.10.20.90">
    <property type="entry name" value="Phosphatidylinositol 3-kinase Catalytic Subunit, Chain A, domain 1"/>
    <property type="match status" value="1"/>
</dbReference>
<evidence type="ECO:0000259" key="4">
    <source>
        <dbReference type="PROSITE" id="PS50053"/>
    </source>
</evidence>
<sequence>MTDSGGLGSIPSSASDLLGDLGSGDVPGAALEASAAPRVIRVTVKTPGQKEEFVVPEDRLIKEFKAGIATSFSSPTNRLVLIFAGRILKDQKTLSQHGIQDDATIYLVIQSRRRSQECPGQHAGSPEGVAATQVEKSSLSRLGSAGSMAFGTDSLRELASNLGLNTTNFSEFQNQLRSNPEMMFQLLENPFIQSRLSNPDLMTELIMDNPLKQQVIQKTPEIGHFLNIPDILRLMLELARSPATVREIMKDPSQALSFLGSILGGGSASQHVGRDHSDLTLEAAQTQAAGNSFASLRSNSSLASSQPPSPPTCTLPSSSPSNTSSSSVGCSCSITDCTAQSCTRAIPDPGRGASAAVSTAIKSLQQQAVKQLVQNILVGPGARSMRQSLSRNPDQGTKTLLQSPPIAGKPLMQPLPTFHQQIWHPEVPAAMPGPREMQVLAQIKQTLQALAMGEPGIPRQFLSPLAGSGHAAGSAGRTPSSSGLREAAQPASAASQQFTVQQVLQALAGQLELLRALGFPSRRANSSAPLAARGDADVTMNWLVGSQHGCHLT</sequence>
<dbReference type="Pfam" id="PF00240">
    <property type="entry name" value="ubiquitin"/>
    <property type="match status" value="1"/>
</dbReference>
<evidence type="ECO:0000256" key="2">
    <source>
        <dbReference type="ARBA" id="ARBA00022490"/>
    </source>
</evidence>
<dbReference type="GO" id="GO:0005829">
    <property type="term" value="C:cytosol"/>
    <property type="evidence" value="ECO:0007669"/>
    <property type="project" value="TreeGrafter"/>
</dbReference>
<dbReference type="SMART" id="SM00213">
    <property type="entry name" value="UBQ"/>
    <property type="match status" value="1"/>
</dbReference>
<evidence type="ECO:0000256" key="3">
    <source>
        <dbReference type="SAM" id="MobiDB-lite"/>
    </source>
</evidence>